<comment type="pathway">
    <text evidence="1 9">Amino-acid biosynthesis; L-tryptophan biosynthesis; L-tryptophan from chorismate: step 2/5.</text>
</comment>
<dbReference type="GO" id="GO:0000287">
    <property type="term" value="F:magnesium ion binding"/>
    <property type="evidence" value="ECO:0007669"/>
    <property type="project" value="UniProtKB-UniRule"/>
</dbReference>
<dbReference type="PANTHER" id="PTHR43285">
    <property type="entry name" value="ANTHRANILATE PHOSPHORIBOSYLTRANSFERASE"/>
    <property type="match status" value="1"/>
</dbReference>
<dbReference type="Gene3D" id="1.20.970.10">
    <property type="entry name" value="Transferase, Pyrimidine Nucleoside Phosphorylase, Chain C"/>
    <property type="match status" value="1"/>
</dbReference>
<keyword evidence="3 9" id="KW-0328">Glycosyltransferase</keyword>
<evidence type="ECO:0000256" key="2">
    <source>
        <dbReference type="ARBA" id="ARBA00022605"/>
    </source>
</evidence>
<feature type="binding site" evidence="9">
    <location>
        <position position="174"/>
    </location>
    <ligand>
        <name>anthranilate</name>
        <dbReference type="ChEBI" id="CHEBI:16567"/>
        <label>2</label>
    </ligand>
</feature>
<dbReference type="InterPro" id="IPR005940">
    <property type="entry name" value="Anthranilate_Pribosyl_Tfrase"/>
</dbReference>
<keyword evidence="5 9" id="KW-0822">Tryptophan biosynthesis</keyword>
<dbReference type="InterPro" id="IPR036320">
    <property type="entry name" value="Glycosyl_Trfase_fam3_N_dom_sf"/>
</dbReference>
<dbReference type="EC" id="2.4.2.18" evidence="9"/>
<dbReference type="Pfam" id="PF02885">
    <property type="entry name" value="Glycos_trans_3N"/>
    <property type="match status" value="1"/>
</dbReference>
<accession>A0A2Z5R0P1</accession>
<evidence type="ECO:0000256" key="3">
    <source>
        <dbReference type="ARBA" id="ARBA00022676"/>
    </source>
</evidence>
<evidence type="ECO:0000313" key="11">
    <source>
        <dbReference type="Proteomes" id="UP000250241"/>
    </source>
</evidence>
<sequence length="358" mass="37903">MKATVSEPLSWKQILNQLIKNIDLTVDQIDWAMNQIMTGATPEPVLASFLTALHMKGETPAELGALARGMLAKAEKVNIGPDAVDIVGTGGDQQNTVNISTMAALVIAGTGATVVKHGNRASTSKSGSADVLEALGIRLDMPIESVAECAQKTGITFLFAMTFHPAMRFVGPTRRALGIPTAFNYLGPMTNPARVRSSAIGVAHQEMAPKIAQVFADRGDHAIIFRGNDGLDELSIATSSQLWEASAGELKEYTFTPSDYGVRHAPLEALRGGDAQYNATIFRAILAGEGGNGGELGPIRDAVLINAAAGLTAYRDSDEGAFDERYTQALADVRESIDSGAADSVLNRWIDFSRAAAE</sequence>
<comment type="caution">
    <text evidence="9">Lacks conserved residue(s) required for the propagation of feature annotation.</text>
</comment>
<comment type="similarity">
    <text evidence="8">In the C-terminal section; belongs to the anthranilate phosphoribosyltransferase family.</text>
</comment>
<feature type="binding site" evidence="9">
    <location>
        <position position="96"/>
    </location>
    <ligand>
        <name>5-phospho-alpha-D-ribose 1-diphosphate</name>
        <dbReference type="ChEBI" id="CHEBI:58017"/>
    </ligand>
</feature>
<comment type="similarity">
    <text evidence="9">Belongs to the anthranilate phosphoribosyltransferase family.</text>
</comment>
<keyword evidence="11" id="KW-1185">Reference proteome</keyword>
<feature type="binding site" evidence="9">
    <location>
        <position position="88"/>
    </location>
    <ligand>
        <name>anthranilate</name>
        <dbReference type="ChEBI" id="CHEBI:16567"/>
        <label>1</label>
    </ligand>
</feature>
<comment type="function">
    <text evidence="9">Catalyzes the transfer of the phosphoribosyl group of 5-phosphorylribose-1-pyrophosphate (PRPP) to anthranilate to yield N-(5'-phosphoribosyl)-anthranilate (PRA).</text>
</comment>
<dbReference type="SUPFAM" id="SSF52418">
    <property type="entry name" value="Nucleoside phosphorylase/phosphoribosyltransferase catalytic domain"/>
    <property type="match status" value="1"/>
</dbReference>
<dbReference type="Gene3D" id="3.40.1030.10">
    <property type="entry name" value="Nucleoside phosphorylase/phosphoribosyltransferase catalytic domain"/>
    <property type="match status" value="1"/>
</dbReference>
<feature type="binding site" evidence="9">
    <location>
        <begin position="116"/>
        <end position="124"/>
    </location>
    <ligand>
        <name>5-phospho-alpha-D-ribose 1-diphosphate</name>
        <dbReference type="ChEBI" id="CHEBI:58017"/>
    </ligand>
</feature>
<dbReference type="Proteomes" id="UP000250241">
    <property type="component" value="Chromosome"/>
</dbReference>
<dbReference type="FunFam" id="3.40.1030.10:FF:000002">
    <property type="entry name" value="Anthranilate phosphoribosyltransferase"/>
    <property type="match status" value="1"/>
</dbReference>
<feature type="binding site" evidence="9">
    <location>
        <position position="233"/>
    </location>
    <ligand>
        <name>Mg(2+)</name>
        <dbReference type="ChEBI" id="CHEBI:18420"/>
        <label>1</label>
    </ligand>
</feature>
<dbReference type="RefSeq" id="WP_128087778.1">
    <property type="nucleotide sequence ID" value="NZ_CP068102.1"/>
</dbReference>
<comment type="catalytic activity">
    <reaction evidence="7 9">
        <text>N-(5-phospho-beta-D-ribosyl)anthranilate + diphosphate = 5-phospho-alpha-D-ribose 1-diphosphate + anthranilate</text>
        <dbReference type="Rhea" id="RHEA:11768"/>
        <dbReference type="ChEBI" id="CHEBI:16567"/>
        <dbReference type="ChEBI" id="CHEBI:18277"/>
        <dbReference type="ChEBI" id="CHEBI:33019"/>
        <dbReference type="ChEBI" id="CHEBI:58017"/>
        <dbReference type="EC" id="2.4.2.18"/>
    </reaction>
</comment>
<dbReference type="InterPro" id="IPR000312">
    <property type="entry name" value="Glycosyl_Trfase_fam3"/>
</dbReference>
<dbReference type="SUPFAM" id="SSF47648">
    <property type="entry name" value="Nucleoside phosphorylase/phosphoribosyltransferase N-terminal domain"/>
    <property type="match status" value="1"/>
</dbReference>
<comment type="cofactor">
    <cofactor evidence="9">
        <name>Mg(2+)</name>
        <dbReference type="ChEBI" id="CHEBI:18420"/>
    </cofactor>
    <text evidence="9">Binds 2 magnesium ions per monomer.</text>
</comment>
<dbReference type="UniPathway" id="UPA00035">
    <property type="reaction ID" value="UER00041"/>
</dbReference>
<dbReference type="GO" id="GO:0004048">
    <property type="term" value="F:anthranilate phosphoribosyltransferase activity"/>
    <property type="evidence" value="ECO:0007669"/>
    <property type="project" value="UniProtKB-UniRule"/>
</dbReference>
<keyword evidence="6 9" id="KW-0057">Aromatic amino acid biosynthesis</keyword>
<keyword evidence="2 9" id="KW-0028">Amino-acid biosynthesis</keyword>
<evidence type="ECO:0000256" key="1">
    <source>
        <dbReference type="ARBA" id="ARBA00004907"/>
    </source>
</evidence>
<dbReference type="InterPro" id="IPR017459">
    <property type="entry name" value="Glycosyl_Trfase_fam3_N_dom"/>
</dbReference>
<evidence type="ECO:0000313" key="10">
    <source>
        <dbReference type="EMBL" id="BAV88110.1"/>
    </source>
</evidence>
<feature type="binding site" evidence="9">
    <location>
        <position position="88"/>
    </location>
    <ligand>
        <name>5-phospho-alpha-D-ribose 1-diphosphate</name>
        <dbReference type="ChEBI" id="CHEBI:58017"/>
    </ligand>
</feature>
<dbReference type="GeneID" id="93860801"/>
<dbReference type="GO" id="GO:0000162">
    <property type="term" value="P:L-tryptophan biosynthetic process"/>
    <property type="evidence" value="ECO:0007669"/>
    <property type="project" value="UniProtKB-UniRule"/>
</dbReference>
<evidence type="ECO:0000256" key="6">
    <source>
        <dbReference type="ARBA" id="ARBA00023141"/>
    </source>
</evidence>
<evidence type="ECO:0000256" key="7">
    <source>
        <dbReference type="ARBA" id="ARBA00052328"/>
    </source>
</evidence>
<dbReference type="GO" id="GO:0005829">
    <property type="term" value="C:cytosol"/>
    <property type="evidence" value="ECO:0007669"/>
    <property type="project" value="TreeGrafter"/>
</dbReference>
<evidence type="ECO:0000256" key="4">
    <source>
        <dbReference type="ARBA" id="ARBA00022679"/>
    </source>
</evidence>
<feature type="binding site" evidence="9">
    <location>
        <begin position="98"/>
        <end position="101"/>
    </location>
    <ligand>
        <name>5-phospho-alpha-D-ribose 1-diphosphate</name>
        <dbReference type="ChEBI" id="CHEBI:58017"/>
    </ligand>
</feature>
<dbReference type="KEGG" id="raj:RA11412_1811"/>
<gene>
    <name evidence="9" type="primary">trpD</name>
    <name evidence="10" type="ORF">RA11412_1811</name>
</gene>
<dbReference type="HAMAP" id="MF_00211">
    <property type="entry name" value="TrpD"/>
    <property type="match status" value="1"/>
</dbReference>
<dbReference type="Pfam" id="PF00591">
    <property type="entry name" value="Glycos_transf_3"/>
    <property type="match status" value="1"/>
</dbReference>
<keyword evidence="9" id="KW-0460">Magnesium</keyword>
<dbReference type="PANTHER" id="PTHR43285:SF2">
    <property type="entry name" value="ANTHRANILATE PHOSPHORIBOSYLTRANSFERASE"/>
    <property type="match status" value="1"/>
</dbReference>
<evidence type="ECO:0000256" key="5">
    <source>
        <dbReference type="ARBA" id="ARBA00022822"/>
    </source>
</evidence>
<dbReference type="EMBL" id="AP017895">
    <property type="protein sequence ID" value="BAV88110.1"/>
    <property type="molecule type" value="Genomic_DNA"/>
</dbReference>
<feature type="binding site" evidence="9">
    <location>
        <position position="119"/>
    </location>
    <ligand>
        <name>anthranilate</name>
        <dbReference type="ChEBI" id="CHEBI:16567"/>
        <label>1</label>
    </ligand>
</feature>
<reference evidence="10 11" key="1">
    <citation type="submission" date="2016-10" db="EMBL/GenBank/DDBJ databases">
        <title>Genome sequence of Rothia aeria strain JCM11412.</title>
        <authorList>
            <person name="Nambu T."/>
        </authorList>
    </citation>
    <scope>NUCLEOTIDE SEQUENCE [LARGE SCALE GENOMIC DNA]</scope>
    <source>
        <strain evidence="10 11">JCM 11412</strain>
    </source>
</reference>
<keyword evidence="9" id="KW-0479">Metal-binding</keyword>
<organism evidence="10 11">
    <name type="scientific">Rothia aeria</name>
    <dbReference type="NCBI Taxonomy" id="172042"/>
    <lineage>
        <taxon>Bacteria</taxon>
        <taxon>Bacillati</taxon>
        <taxon>Actinomycetota</taxon>
        <taxon>Actinomycetes</taxon>
        <taxon>Micrococcales</taxon>
        <taxon>Micrococcaceae</taxon>
        <taxon>Rothia</taxon>
    </lineage>
</organism>
<proteinExistence type="inferred from homology"/>
<feature type="binding site" evidence="9">
    <location>
        <position position="100"/>
    </location>
    <ligand>
        <name>Mg(2+)</name>
        <dbReference type="ChEBI" id="CHEBI:18420"/>
        <label>1</label>
    </ligand>
</feature>
<dbReference type="NCBIfam" id="TIGR01245">
    <property type="entry name" value="trpD"/>
    <property type="match status" value="1"/>
</dbReference>
<dbReference type="AlphaFoldDB" id="A0A2Z5R0P1"/>
<feature type="binding site" evidence="9">
    <location>
        <position position="233"/>
    </location>
    <ligand>
        <name>Mg(2+)</name>
        <dbReference type="ChEBI" id="CHEBI:18420"/>
        <label>2</label>
    </ligand>
</feature>
<evidence type="ECO:0000256" key="9">
    <source>
        <dbReference type="HAMAP-Rule" id="MF_00211"/>
    </source>
</evidence>
<protein>
    <recommendedName>
        <fullName evidence="9">Anthranilate phosphoribosyltransferase</fullName>
        <ecNumber evidence="9">2.4.2.18</ecNumber>
    </recommendedName>
</protein>
<comment type="subunit">
    <text evidence="9">Homodimer.</text>
</comment>
<feature type="binding site" evidence="9">
    <location>
        <begin position="91"/>
        <end position="92"/>
    </location>
    <ligand>
        <name>5-phospho-alpha-D-ribose 1-diphosphate</name>
        <dbReference type="ChEBI" id="CHEBI:58017"/>
    </ligand>
</feature>
<name>A0A2Z5R0P1_9MICC</name>
<feature type="binding site" evidence="9">
    <location>
        <position position="232"/>
    </location>
    <ligand>
        <name>Mg(2+)</name>
        <dbReference type="ChEBI" id="CHEBI:18420"/>
        <label>2</label>
    </ligand>
</feature>
<evidence type="ECO:0000256" key="8">
    <source>
        <dbReference type="ARBA" id="ARBA00061188"/>
    </source>
</evidence>
<keyword evidence="4 9" id="KW-0808">Transferase</keyword>
<dbReference type="InterPro" id="IPR035902">
    <property type="entry name" value="Nuc_phospho_transferase"/>
</dbReference>
<feature type="binding site" evidence="9">
    <location>
        <position position="128"/>
    </location>
    <ligand>
        <name>5-phospho-alpha-D-ribose 1-diphosphate</name>
        <dbReference type="ChEBI" id="CHEBI:58017"/>
    </ligand>
</feature>